<organism evidence="1">
    <name type="scientific">Rhizophagus irregularis (strain DAOM 181602 / DAOM 197198 / MUCL 43194)</name>
    <name type="common">Arbuscular mycorrhizal fungus</name>
    <name type="synonym">Glomus intraradices</name>
    <dbReference type="NCBI Taxonomy" id="747089"/>
    <lineage>
        <taxon>Eukaryota</taxon>
        <taxon>Fungi</taxon>
        <taxon>Fungi incertae sedis</taxon>
        <taxon>Mucoromycota</taxon>
        <taxon>Glomeromycotina</taxon>
        <taxon>Glomeromycetes</taxon>
        <taxon>Glomerales</taxon>
        <taxon>Glomeraceae</taxon>
        <taxon>Rhizophagus</taxon>
    </lineage>
</organism>
<dbReference type="EMBL" id="KI277696">
    <property type="protein sequence ID" value="ESA20060.1"/>
    <property type="molecule type" value="Genomic_DNA"/>
</dbReference>
<protein>
    <submittedName>
        <fullName evidence="1">Uncharacterized protein</fullName>
    </submittedName>
</protein>
<accession>U9UI76</accession>
<sequence length="111" mass="13085">MDKTNRMFKFCMGGYKFLRVSCPYYPQILLNSSPLKYLSWPLLTITAATMNMSNANNNDYYYDLQQEYHLSEINNSQYLIYSMSWTHVPNLKSYLQSLILNNSILRVSLDD</sequence>
<gene>
    <name evidence="1" type="ORF">GLOINDRAFT_92536</name>
</gene>
<dbReference type="HOGENOM" id="CLU_2159713_0_0_1"/>
<proteinExistence type="predicted"/>
<reference evidence="1" key="1">
    <citation type="submission" date="2013-07" db="EMBL/GenBank/DDBJ databases">
        <title>The genome of an arbuscular mycorrhizal fungus provides insights into the evolution of the oldest plant symbiosis.</title>
        <authorList>
            <consortium name="DOE Joint Genome Institute"/>
            <person name="Tisserant E."/>
            <person name="Malbreil M."/>
            <person name="Kuo A."/>
            <person name="Kohler A."/>
            <person name="Symeonidi A."/>
            <person name="Balestrini R."/>
            <person name="Charron P."/>
            <person name="Duensing N."/>
            <person name="Frei-dit-Frey N."/>
            <person name="Gianinazzi-Pearson V."/>
            <person name="Gilbert B."/>
            <person name="Handa Y."/>
            <person name="Hijri M."/>
            <person name="Kaul R."/>
            <person name="Kawaguchi M."/>
            <person name="Krajinski F."/>
            <person name="Lammers P."/>
            <person name="Lapierre D."/>
            <person name="Masclaux F.G."/>
            <person name="Murat C."/>
            <person name="Morin E."/>
            <person name="Ndikumana S."/>
            <person name="Pagni M."/>
            <person name="Petitpierre D."/>
            <person name="Requena N."/>
            <person name="Rosikiewicz P."/>
            <person name="Riley R."/>
            <person name="Saito K."/>
            <person name="San Clemente H."/>
            <person name="Shapiro H."/>
            <person name="van Tuinen D."/>
            <person name="Becard G."/>
            <person name="Bonfante P."/>
            <person name="Paszkowski U."/>
            <person name="Shachar-Hill Y."/>
            <person name="Young J.P."/>
            <person name="Sanders I.R."/>
            <person name="Henrissat B."/>
            <person name="Rensing S.A."/>
            <person name="Grigoriev I.V."/>
            <person name="Corradi N."/>
            <person name="Roux C."/>
            <person name="Martin F."/>
        </authorList>
    </citation>
    <scope>NUCLEOTIDE SEQUENCE</scope>
    <source>
        <strain evidence="1">DAOM 197198</strain>
    </source>
</reference>
<name>U9UI76_RHIID</name>
<dbReference type="AlphaFoldDB" id="U9UI76"/>
<evidence type="ECO:0000313" key="1">
    <source>
        <dbReference type="EMBL" id="ESA20060.1"/>
    </source>
</evidence>